<keyword evidence="4" id="KW-1185">Reference proteome</keyword>
<evidence type="ECO:0000256" key="1">
    <source>
        <dbReference type="PIRSR" id="PIRSR016487-1"/>
    </source>
</evidence>
<evidence type="ECO:0000259" key="2">
    <source>
        <dbReference type="PROSITE" id="PS51707"/>
    </source>
</evidence>
<dbReference type="PIRSF" id="PIRSF016487">
    <property type="entry name" value="CYTH_UCP016487"/>
    <property type="match status" value="1"/>
</dbReference>
<dbReference type="Gene3D" id="2.40.320.10">
    <property type="entry name" value="Hypothetical Protein Pfu-838710-001"/>
    <property type="match status" value="1"/>
</dbReference>
<gene>
    <name evidence="3" type="ORF">SAMN02927937_02329</name>
</gene>
<organism evidence="3 4">
    <name type="scientific">Paenimyroides marinum</name>
    <dbReference type="NCBI Taxonomy" id="1159016"/>
    <lineage>
        <taxon>Bacteria</taxon>
        <taxon>Pseudomonadati</taxon>
        <taxon>Bacteroidota</taxon>
        <taxon>Flavobacteriia</taxon>
        <taxon>Flavobacteriales</taxon>
        <taxon>Flavobacteriaceae</taxon>
        <taxon>Paenimyroides</taxon>
    </lineage>
</organism>
<dbReference type="RefSeq" id="WP_091101037.1">
    <property type="nucleotide sequence ID" value="NZ_FNXE01000037.1"/>
</dbReference>
<feature type="active site" description="Proton acceptor" evidence="1">
    <location>
        <position position="29"/>
    </location>
</feature>
<dbReference type="InterPro" id="IPR012042">
    <property type="entry name" value="NeuTTM/CthTTM-like"/>
</dbReference>
<name>A0A1H6M1A9_9FLAO</name>
<sequence>MVEIERKFSVKNTNFLVNAKESFKITQGYLNSDKKRTVRVRIKGDKGFITVKGLSSDNGLSRFEWEKEILVKDAEALLLLCEDFVIDKTRYTIPFNDVIFEVDVFEGANKGLIIAEVELQSTDQQFEKPNWLADELTGDERFYNAYLSNHPFTTWKQH</sequence>
<evidence type="ECO:0000313" key="3">
    <source>
        <dbReference type="EMBL" id="SEH94941.1"/>
    </source>
</evidence>
<reference evidence="3 4" key="1">
    <citation type="submission" date="2016-10" db="EMBL/GenBank/DDBJ databases">
        <authorList>
            <person name="de Groot N.N."/>
        </authorList>
    </citation>
    <scope>NUCLEOTIDE SEQUENCE [LARGE SCALE GENOMIC DNA]</scope>
    <source>
        <strain evidence="3 4">CGMCC 1.10825</strain>
    </source>
</reference>
<dbReference type="STRING" id="1159016.SAMN02927937_02329"/>
<feature type="domain" description="CYTH" evidence="2">
    <location>
        <begin position="1"/>
        <end position="149"/>
    </location>
</feature>
<accession>A0A1H6M1A9</accession>
<evidence type="ECO:0000313" key="4">
    <source>
        <dbReference type="Proteomes" id="UP000199634"/>
    </source>
</evidence>
<dbReference type="InterPro" id="IPR023577">
    <property type="entry name" value="CYTH_domain"/>
</dbReference>
<dbReference type="Proteomes" id="UP000199634">
    <property type="component" value="Unassembled WGS sequence"/>
</dbReference>
<dbReference type="OrthoDB" id="9805588at2"/>
<dbReference type="SMART" id="SM01118">
    <property type="entry name" value="CYTH"/>
    <property type="match status" value="1"/>
</dbReference>
<dbReference type="EMBL" id="FNXE01000037">
    <property type="protein sequence ID" value="SEH94941.1"/>
    <property type="molecule type" value="Genomic_DNA"/>
</dbReference>
<dbReference type="CDD" id="cd07891">
    <property type="entry name" value="CYTH-like_CthTTM-like_1"/>
    <property type="match status" value="1"/>
</dbReference>
<dbReference type="Pfam" id="PF01928">
    <property type="entry name" value="CYTH"/>
    <property type="match status" value="1"/>
</dbReference>
<dbReference type="PROSITE" id="PS51707">
    <property type="entry name" value="CYTH"/>
    <property type="match status" value="1"/>
</dbReference>
<dbReference type="InterPro" id="IPR033469">
    <property type="entry name" value="CYTH-like_dom_sf"/>
</dbReference>
<dbReference type="AlphaFoldDB" id="A0A1H6M1A9"/>
<protein>
    <submittedName>
        <fullName evidence="3">CYTH domain-containing protein</fullName>
    </submittedName>
</protein>
<proteinExistence type="predicted"/>
<dbReference type="SUPFAM" id="SSF55154">
    <property type="entry name" value="CYTH-like phosphatases"/>
    <property type="match status" value="1"/>
</dbReference>
<dbReference type="PANTHER" id="PTHR40114">
    <property type="entry name" value="SLR0698 PROTEIN"/>
    <property type="match status" value="1"/>
</dbReference>
<dbReference type="PANTHER" id="PTHR40114:SF1">
    <property type="entry name" value="SLR0698 PROTEIN"/>
    <property type="match status" value="1"/>
</dbReference>